<reference evidence="7 8" key="1">
    <citation type="submission" date="2019-09" db="EMBL/GenBank/DDBJ databases">
        <authorList>
            <person name="Valk L.C."/>
        </authorList>
    </citation>
    <scope>NUCLEOTIDE SEQUENCE [LARGE SCALE GENOMIC DNA]</scope>
    <source>
        <strain evidence="7">GalUA</strain>
    </source>
</reference>
<evidence type="ECO:0000256" key="3">
    <source>
        <dbReference type="ARBA" id="ARBA00022763"/>
    </source>
</evidence>
<evidence type="ECO:0000256" key="6">
    <source>
        <dbReference type="PIRNR" id="PIRNR018267"/>
    </source>
</evidence>
<dbReference type="EMBL" id="WAGX01000005">
    <property type="protein sequence ID" value="KAB1437478.1"/>
    <property type="molecule type" value="Genomic_DNA"/>
</dbReference>
<dbReference type="GO" id="GO:0004519">
    <property type="term" value="F:endonuclease activity"/>
    <property type="evidence" value="ECO:0007669"/>
    <property type="project" value="UniProtKB-KW"/>
</dbReference>
<organism evidence="7 8">
    <name type="scientific">Candidatus Galacturonatibacter soehngenii</name>
    <dbReference type="NCBI Taxonomy" id="2307010"/>
    <lineage>
        <taxon>Bacteria</taxon>
        <taxon>Bacillati</taxon>
        <taxon>Bacillota</taxon>
        <taxon>Clostridia</taxon>
        <taxon>Lachnospirales</taxon>
        <taxon>Lachnospiraceae</taxon>
        <taxon>Candidatus Galacturonatibacter</taxon>
    </lineage>
</organism>
<dbReference type="SUPFAM" id="SSF52980">
    <property type="entry name" value="Restriction endonuclease-like"/>
    <property type="match status" value="1"/>
</dbReference>
<sequence>MSDKLTPEKRSWNMSRIKGKDTKIEVEVRKYLFSKGYRFRKNDKRYPGKPDIVLPKYHVAIFVHGCFWHRHEGCKDATTPKTKTEFWLEKFDKNVKNDQIKQEKLRELGWKVIVIWECELKKNFIMTMEWLEQEIKCHNVEGSLR</sequence>
<evidence type="ECO:0000256" key="4">
    <source>
        <dbReference type="ARBA" id="ARBA00022801"/>
    </source>
</evidence>
<keyword evidence="2 6" id="KW-0255">Endonuclease</keyword>
<evidence type="ECO:0000256" key="2">
    <source>
        <dbReference type="ARBA" id="ARBA00022759"/>
    </source>
</evidence>
<evidence type="ECO:0000313" key="8">
    <source>
        <dbReference type="Proteomes" id="UP000461768"/>
    </source>
</evidence>
<keyword evidence="3 6" id="KW-0227">DNA damage</keyword>
<keyword evidence="8" id="KW-1185">Reference proteome</keyword>
<protein>
    <recommendedName>
        <fullName evidence="6">Very short patch repair endonuclease</fullName>
        <ecNumber evidence="6">3.1.-.-</ecNumber>
    </recommendedName>
</protein>
<dbReference type="InterPro" id="IPR004603">
    <property type="entry name" value="DNA_mismatch_endonuc_vsr"/>
</dbReference>
<dbReference type="Gene3D" id="3.40.960.10">
    <property type="entry name" value="VSR Endonuclease"/>
    <property type="match status" value="1"/>
</dbReference>
<dbReference type="GO" id="GO:0006298">
    <property type="term" value="P:mismatch repair"/>
    <property type="evidence" value="ECO:0007669"/>
    <property type="project" value="UniProtKB-UniRule"/>
</dbReference>
<gene>
    <name evidence="7" type="primary">vsr</name>
    <name evidence="7" type="ORF">F7O84_07655</name>
</gene>
<dbReference type="PIRSF" id="PIRSF018267">
    <property type="entry name" value="VSR_endonuc"/>
    <property type="match status" value="1"/>
</dbReference>
<dbReference type="AlphaFoldDB" id="A0A7V7UAW9"/>
<reference evidence="7 8" key="2">
    <citation type="submission" date="2020-02" db="EMBL/GenBank/DDBJ databases">
        <title>Candidatus Galacturonibacter soehngenii shows hetero-acetogenic catabolism of galacturonic acid but lacks a canonical carbon monoxide dehydrogenase/acetyl-CoA synthase complex.</title>
        <authorList>
            <person name="Diender M."/>
            <person name="Stouten G.R."/>
            <person name="Petersen J.F."/>
            <person name="Nielsen P.H."/>
            <person name="Dueholm M.S."/>
            <person name="Pronk J.T."/>
            <person name="Van Loosdrecht M.C.M."/>
        </authorList>
    </citation>
    <scope>NUCLEOTIDE SEQUENCE [LARGE SCALE GENOMIC DNA]</scope>
    <source>
        <strain evidence="7">GalUA</strain>
    </source>
</reference>
<keyword evidence="1 6" id="KW-0540">Nuclease</keyword>
<dbReference type="OrthoDB" id="9801520at2"/>
<dbReference type="Pfam" id="PF03852">
    <property type="entry name" value="Vsr"/>
    <property type="match status" value="1"/>
</dbReference>
<dbReference type="EC" id="3.1.-.-" evidence="6"/>
<comment type="similarity">
    <text evidence="6">Belongs to the vsr family.</text>
</comment>
<dbReference type="GO" id="GO:0016787">
    <property type="term" value="F:hydrolase activity"/>
    <property type="evidence" value="ECO:0007669"/>
    <property type="project" value="UniProtKB-KW"/>
</dbReference>
<accession>A0A7V7UAW9</accession>
<dbReference type="Proteomes" id="UP000461768">
    <property type="component" value="Unassembled WGS sequence"/>
</dbReference>
<evidence type="ECO:0000256" key="1">
    <source>
        <dbReference type="ARBA" id="ARBA00022722"/>
    </source>
</evidence>
<dbReference type="CDD" id="cd00221">
    <property type="entry name" value="Vsr"/>
    <property type="match status" value="1"/>
</dbReference>
<proteinExistence type="inferred from homology"/>
<keyword evidence="5 6" id="KW-0234">DNA repair</keyword>
<dbReference type="InterPro" id="IPR011335">
    <property type="entry name" value="Restrct_endonuc-II-like"/>
</dbReference>
<name>A0A7V7UAW9_9FIRM</name>
<evidence type="ECO:0000313" key="7">
    <source>
        <dbReference type="EMBL" id="KAB1437478.1"/>
    </source>
</evidence>
<keyword evidence="4 6" id="KW-0378">Hydrolase</keyword>
<dbReference type="NCBIfam" id="TIGR00632">
    <property type="entry name" value="vsr"/>
    <property type="match status" value="1"/>
</dbReference>
<comment type="function">
    <text evidence="6">May nick specific sequences that contain T:G mispairs resulting from m5C-deamination.</text>
</comment>
<evidence type="ECO:0000256" key="5">
    <source>
        <dbReference type="ARBA" id="ARBA00023204"/>
    </source>
</evidence>
<comment type="caution">
    <text evidence="7">The sequence shown here is derived from an EMBL/GenBank/DDBJ whole genome shotgun (WGS) entry which is preliminary data.</text>
</comment>
<dbReference type="RefSeq" id="WP_151143878.1">
    <property type="nucleotide sequence ID" value="NZ_WAGX01000005.1"/>
</dbReference>